<gene>
    <name evidence="1" type="ORF">GCM10023235_74540</name>
</gene>
<name>A0ABP9ENK2_9ACTN</name>
<keyword evidence="2" id="KW-1185">Reference proteome</keyword>
<protein>
    <recommendedName>
        <fullName evidence="3">Gas vesicle protein</fullName>
    </recommendedName>
</protein>
<dbReference type="InterPro" id="IPR008634">
    <property type="entry name" value="Gas-vesicle_GvpO"/>
</dbReference>
<sequence length="79" mass="8954">MAARHVQALTGHGSESITSLERTDDGWRIAVEVLESRRIPDSSDILAVYDVVLDDDGELVSYRRAGRYYRGRAEREEES</sequence>
<evidence type="ECO:0000313" key="2">
    <source>
        <dbReference type="Proteomes" id="UP001501752"/>
    </source>
</evidence>
<dbReference type="Pfam" id="PF05800">
    <property type="entry name" value="GvpO"/>
    <property type="match status" value="1"/>
</dbReference>
<evidence type="ECO:0008006" key="3">
    <source>
        <dbReference type="Google" id="ProtNLM"/>
    </source>
</evidence>
<proteinExistence type="predicted"/>
<comment type="caution">
    <text evidence="1">The sequence shown here is derived from an EMBL/GenBank/DDBJ whole genome shotgun (WGS) entry which is preliminary data.</text>
</comment>
<dbReference type="Proteomes" id="UP001501752">
    <property type="component" value="Unassembled WGS sequence"/>
</dbReference>
<accession>A0ABP9ENK2</accession>
<reference evidence="2" key="1">
    <citation type="journal article" date="2019" name="Int. J. Syst. Evol. Microbiol.">
        <title>The Global Catalogue of Microorganisms (GCM) 10K type strain sequencing project: providing services to taxonomists for standard genome sequencing and annotation.</title>
        <authorList>
            <consortium name="The Broad Institute Genomics Platform"/>
            <consortium name="The Broad Institute Genome Sequencing Center for Infectious Disease"/>
            <person name="Wu L."/>
            <person name="Ma J."/>
        </authorList>
    </citation>
    <scope>NUCLEOTIDE SEQUENCE [LARGE SCALE GENOMIC DNA]</scope>
    <source>
        <strain evidence="2">JCM 13006</strain>
    </source>
</reference>
<evidence type="ECO:0000313" key="1">
    <source>
        <dbReference type="EMBL" id="GAA4883117.1"/>
    </source>
</evidence>
<dbReference type="EMBL" id="BAABIS010000001">
    <property type="protein sequence ID" value="GAA4883117.1"/>
    <property type="molecule type" value="Genomic_DNA"/>
</dbReference>
<organism evidence="1 2">
    <name type="scientific">Kitasatospora terrestris</name>
    <dbReference type="NCBI Taxonomy" id="258051"/>
    <lineage>
        <taxon>Bacteria</taxon>
        <taxon>Bacillati</taxon>
        <taxon>Actinomycetota</taxon>
        <taxon>Actinomycetes</taxon>
        <taxon>Kitasatosporales</taxon>
        <taxon>Streptomycetaceae</taxon>
        <taxon>Kitasatospora</taxon>
    </lineage>
</organism>